<sequence>MLVEKLKEIASARGMSFQMGDEHWQNLLDVADDANKPFAEKVVHMLLFSEKEATAYGTFGTEKETYSAVFLLAVKSAMTDPDFDYKYEAYIQPLKLLAKSIEKEEFTMCENLVLTNYSIEGWRENYLDANVDCVEVHITAEYYG</sequence>
<comment type="caution">
    <text evidence="1">The sequence shown here is derived from an EMBL/GenBank/DDBJ whole genome shotgun (WGS) entry which is preliminary data.</text>
</comment>
<dbReference type="Proteomes" id="UP001143545">
    <property type="component" value="Unassembled WGS sequence"/>
</dbReference>
<evidence type="ECO:0000313" key="2">
    <source>
        <dbReference type="Proteomes" id="UP001143545"/>
    </source>
</evidence>
<proteinExistence type="predicted"/>
<organism evidence="1 2">
    <name type="scientific">Neptunitalea chrysea</name>
    <dbReference type="NCBI Taxonomy" id="1647581"/>
    <lineage>
        <taxon>Bacteria</taxon>
        <taxon>Pseudomonadati</taxon>
        <taxon>Bacteroidota</taxon>
        <taxon>Flavobacteriia</taxon>
        <taxon>Flavobacteriales</taxon>
        <taxon>Flavobacteriaceae</taxon>
        <taxon>Neptunitalea</taxon>
    </lineage>
</organism>
<accession>A0A9W6B7K2</accession>
<dbReference type="EMBL" id="BRVP01000013">
    <property type="protein sequence ID" value="GLB53040.1"/>
    <property type="molecule type" value="Genomic_DNA"/>
</dbReference>
<protein>
    <submittedName>
        <fullName evidence="1">Uncharacterized protein</fullName>
    </submittedName>
</protein>
<reference evidence="1" key="1">
    <citation type="submission" date="2022-07" db="EMBL/GenBank/DDBJ databases">
        <title>Taxonomy of Novel Oxalotrophic and Methylotrophic Bacteria.</title>
        <authorList>
            <person name="Sahin N."/>
            <person name="Tani A."/>
        </authorList>
    </citation>
    <scope>NUCLEOTIDE SEQUENCE</scope>
    <source>
        <strain evidence="1">AM327</strain>
    </source>
</reference>
<name>A0A9W6B7K2_9FLAO</name>
<dbReference type="AlphaFoldDB" id="A0A9W6B7K2"/>
<gene>
    <name evidence="1" type="ORF">NBRC110019_20800</name>
</gene>
<keyword evidence="2" id="KW-1185">Reference proteome</keyword>
<evidence type="ECO:0000313" key="1">
    <source>
        <dbReference type="EMBL" id="GLB53040.1"/>
    </source>
</evidence>
<dbReference type="RefSeq" id="WP_281754693.1">
    <property type="nucleotide sequence ID" value="NZ_BRVP01000013.1"/>
</dbReference>